<dbReference type="AlphaFoldDB" id="A0A2D1R4L0"/>
<dbReference type="RefSeq" id="WP_080993543.1">
    <property type="nucleotide sequence ID" value="NZ_CP020925.1"/>
</dbReference>
<feature type="domain" description="Retropepsins" evidence="2">
    <location>
        <begin position="43"/>
        <end position="134"/>
    </location>
</feature>
<dbReference type="GO" id="GO:0016787">
    <property type="term" value="F:hydrolase activity"/>
    <property type="evidence" value="ECO:0007669"/>
    <property type="project" value="UniProtKB-KW"/>
</dbReference>
<sequence length="152" mass="16629">MAILPVNYLDAHGNDVGDTINAYPCVRLSMSFREVFDSAGNQKDLEDVFPIVAVIDTGAQISSIMIDCVPSWAAPEASVGSIGITGTGISHIHRACIWVAEAKWIASGVLFGTMPRMNDVPFDVILGREFLQNTNFDYDGRRGITWLELPVR</sequence>
<dbReference type="Proteomes" id="UP000037029">
    <property type="component" value="Chromosome"/>
</dbReference>
<dbReference type="SUPFAM" id="SSF50630">
    <property type="entry name" value="Acid proteases"/>
    <property type="match status" value="1"/>
</dbReference>
<dbReference type="InterPro" id="IPR021109">
    <property type="entry name" value="Peptidase_aspartic_dom_sf"/>
</dbReference>
<protein>
    <recommendedName>
        <fullName evidence="2">Retropepsins domain-containing protein</fullName>
    </recommendedName>
</protein>
<organism evidence="3 4">
    <name type="scientific">Sphingobium yanoikuyae</name>
    <name type="common">Sphingomonas yanoikuyae</name>
    <dbReference type="NCBI Taxonomy" id="13690"/>
    <lineage>
        <taxon>Bacteria</taxon>
        <taxon>Pseudomonadati</taxon>
        <taxon>Pseudomonadota</taxon>
        <taxon>Alphaproteobacteria</taxon>
        <taxon>Sphingomonadales</taxon>
        <taxon>Sphingomonadaceae</taxon>
        <taxon>Sphingobium</taxon>
    </lineage>
</organism>
<keyword evidence="1" id="KW-0378">Hydrolase</keyword>
<proteinExistence type="predicted"/>
<evidence type="ECO:0000256" key="1">
    <source>
        <dbReference type="ARBA" id="ARBA00022801"/>
    </source>
</evidence>
<reference evidence="3 4" key="1">
    <citation type="submission" date="2017-04" db="EMBL/GenBank/DDBJ databases">
        <title>Characterization, genome and methylation analysis of a phthalic acid esters degrading strain Sphingobium yanoikuyae SHJ.</title>
        <authorList>
            <person name="Feng L."/>
        </authorList>
    </citation>
    <scope>NUCLEOTIDE SEQUENCE [LARGE SCALE GENOMIC DNA]</scope>
    <source>
        <strain evidence="3 4">SHJ</strain>
    </source>
</reference>
<dbReference type="Gene3D" id="2.40.70.10">
    <property type="entry name" value="Acid Proteases"/>
    <property type="match status" value="1"/>
</dbReference>
<evidence type="ECO:0000313" key="4">
    <source>
        <dbReference type="Proteomes" id="UP000037029"/>
    </source>
</evidence>
<dbReference type="EMBL" id="CP020925">
    <property type="protein sequence ID" value="ATP19796.1"/>
    <property type="molecule type" value="Genomic_DNA"/>
</dbReference>
<evidence type="ECO:0000313" key="3">
    <source>
        <dbReference type="EMBL" id="ATP19796.1"/>
    </source>
</evidence>
<dbReference type="Pfam" id="PF00077">
    <property type="entry name" value="RVP"/>
    <property type="match status" value="1"/>
</dbReference>
<name>A0A2D1R4L0_SPHYA</name>
<dbReference type="InterPro" id="IPR018061">
    <property type="entry name" value="Retropepsins"/>
</dbReference>
<accession>A0A2D1R4L0</accession>
<gene>
    <name evidence="3" type="ORF">BV87_16270</name>
</gene>
<evidence type="ECO:0000259" key="2">
    <source>
        <dbReference type="Pfam" id="PF00077"/>
    </source>
</evidence>